<dbReference type="GO" id="GO:0006423">
    <property type="term" value="P:cysteinyl-tRNA aminoacylation"/>
    <property type="evidence" value="ECO:0007669"/>
    <property type="project" value="TreeGrafter"/>
</dbReference>
<dbReference type="GO" id="GO:0005829">
    <property type="term" value="C:cytosol"/>
    <property type="evidence" value="ECO:0007669"/>
    <property type="project" value="TreeGrafter"/>
</dbReference>
<evidence type="ECO:0000256" key="3">
    <source>
        <dbReference type="ARBA" id="ARBA00022598"/>
    </source>
</evidence>
<keyword evidence="3" id="KW-0436">Ligase</keyword>
<accession>U5NCE1</accession>
<evidence type="ECO:0000259" key="8">
    <source>
        <dbReference type="Pfam" id="PF01406"/>
    </source>
</evidence>
<evidence type="ECO:0000256" key="7">
    <source>
        <dbReference type="ARBA" id="ARBA00022840"/>
    </source>
</evidence>
<dbReference type="PATRIC" id="fig|1403316.3.peg.486"/>
<dbReference type="EMBL" id="CP006771">
    <property type="protein sequence ID" value="AGX89251.1"/>
    <property type="molecule type" value="Genomic_DNA"/>
</dbReference>
<evidence type="ECO:0000313" key="10">
    <source>
        <dbReference type="Proteomes" id="UP000017119"/>
    </source>
</evidence>
<dbReference type="SUPFAM" id="SSF47323">
    <property type="entry name" value="Anticodon-binding domain of a subclass of class I aminoacyl-tRNA synthetases"/>
    <property type="match status" value="1"/>
</dbReference>
<reference evidence="9 10" key="1">
    <citation type="journal article" date="2013" name="Genome Announc.">
        <title>Genome Sequence of Mycoplasma parvum (Formerly Eperythrozoon parvum), a Diminutive Hemoplasma of the Pig.</title>
        <authorList>
            <person name="do Nascimento N.C."/>
            <person name="Dos Santos A.P."/>
            <person name="Chu Y."/>
            <person name="Guimaraes A.M."/>
            <person name="Pagliaro A."/>
            <person name="Messick J.B."/>
        </authorList>
    </citation>
    <scope>NUCLEOTIDE SEQUENCE [LARGE SCALE GENOMIC DNA]</scope>
    <source>
        <strain evidence="9 10">Indiana</strain>
    </source>
</reference>
<name>U5NCE1_9MOLU</name>
<evidence type="ECO:0000256" key="2">
    <source>
        <dbReference type="ARBA" id="ARBA00011245"/>
    </source>
</evidence>
<dbReference type="SUPFAM" id="SSF52374">
    <property type="entry name" value="Nucleotidylyl transferase"/>
    <property type="match status" value="1"/>
</dbReference>
<dbReference type="InterPro" id="IPR009080">
    <property type="entry name" value="tRNAsynth_Ia_anticodon-bd"/>
</dbReference>
<keyword evidence="10" id="KW-1185">Reference proteome</keyword>
<protein>
    <recommendedName>
        <fullName evidence="8">tRNA synthetases class I catalytic domain-containing protein</fullName>
    </recommendedName>
</protein>
<dbReference type="Proteomes" id="UP000017119">
    <property type="component" value="Chromosome"/>
</dbReference>
<dbReference type="Gene3D" id="1.20.120.1910">
    <property type="entry name" value="Cysteine-tRNA ligase, C-terminal anti-codon recognition domain"/>
    <property type="match status" value="1"/>
</dbReference>
<dbReference type="GO" id="GO:0005524">
    <property type="term" value="F:ATP binding"/>
    <property type="evidence" value="ECO:0007669"/>
    <property type="project" value="UniProtKB-KW"/>
</dbReference>
<dbReference type="OrthoDB" id="9815130at2"/>
<dbReference type="GO" id="GO:0004817">
    <property type="term" value="F:cysteine-tRNA ligase activity"/>
    <property type="evidence" value="ECO:0007669"/>
    <property type="project" value="TreeGrafter"/>
</dbReference>
<dbReference type="InterPro" id="IPR014729">
    <property type="entry name" value="Rossmann-like_a/b/a_fold"/>
</dbReference>
<dbReference type="InterPro" id="IPR032678">
    <property type="entry name" value="tRNA-synt_1_cat_dom"/>
</dbReference>
<dbReference type="KEGG" id="mpv:PRV_02590"/>
<feature type="domain" description="tRNA synthetases class I catalytic" evidence="8">
    <location>
        <begin position="17"/>
        <end position="297"/>
    </location>
</feature>
<keyword evidence="5" id="KW-0547">Nucleotide-binding</keyword>
<evidence type="ECO:0000313" key="9">
    <source>
        <dbReference type="EMBL" id="AGX89251.1"/>
    </source>
</evidence>
<dbReference type="HOGENOM" id="CLU_013528_0_0_14"/>
<dbReference type="InterPro" id="IPR024909">
    <property type="entry name" value="Cys-tRNA/MSH_ligase"/>
</dbReference>
<sequence>MNLLLFDSLSKSKKSISKEKFISIYLCGPTLYNYLHIGNLRPIVIFDFLIRYLRIKKYPYKYVQNLTDIDEKILLKAHKEKKTVQEVTDQYTESFLNILKNLNIVFPDNLPKVSAHMKNIHFHIAALLKKKKAIWDKKTQTIKFLSSTKSKNLSYFSGNDVSKEESCFALWKENNNTPISYPSPWFPGIPGWHIECFSMIDENFEVPITIHGGGVDLKFPHHENENLLCRFWHKKDLAKIWVHVGQVLNEEGKLSKSSNYSLTVEDCASQFSWNFLRYLFMKVGYQKPFTIDQELLSSYWAEWKGYLSALNYAEIILLNSSHALISDEQEEVQPDEILLHHLENDLNLPELLSWLEDLKKSLLNAIKASKYQEIYFYWKKIKNNLELLGFTIENMSREDIKEANQWLELIEQKDYKKADKLRAKLIEKGILP</sequence>
<dbReference type="STRING" id="1403316.PRV_02590"/>
<evidence type="ECO:0000256" key="4">
    <source>
        <dbReference type="ARBA" id="ARBA00022723"/>
    </source>
</evidence>
<gene>
    <name evidence="9" type="ORF">PRV_02590</name>
</gene>
<dbReference type="PANTHER" id="PTHR10890:SF3">
    <property type="entry name" value="CYSTEINE--TRNA LIGASE, CYTOPLASMIC"/>
    <property type="match status" value="1"/>
</dbReference>
<dbReference type="PRINTS" id="PR00983">
    <property type="entry name" value="TRNASYNTHCYS"/>
</dbReference>
<comment type="subunit">
    <text evidence="2">Monomer.</text>
</comment>
<dbReference type="GO" id="GO:0046872">
    <property type="term" value="F:metal ion binding"/>
    <property type="evidence" value="ECO:0007669"/>
    <property type="project" value="UniProtKB-KW"/>
</dbReference>
<proteinExistence type="predicted"/>
<evidence type="ECO:0000256" key="1">
    <source>
        <dbReference type="ARBA" id="ARBA00001947"/>
    </source>
</evidence>
<comment type="cofactor">
    <cofactor evidence="1">
        <name>Zn(2+)</name>
        <dbReference type="ChEBI" id="CHEBI:29105"/>
    </cofactor>
</comment>
<dbReference type="AlphaFoldDB" id="U5NCE1"/>
<dbReference type="PANTHER" id="PTHR10890">
    <property type="entry name" value="CYSTEINYL-TRNA SYNTHETASE"/>
    <property type="match status" value="1"/>
</dbReference>
<dbReference type="RefSeq" id="WP_022770380.1">
    <property type="nucleotide sequence ID" value="NC_022575.1"/>
</dbReference>
<evidence type="ECO:0000256" key="6">
    <source>
        <dbReference type="ARBA" id="ARBA00022833"/>
    </source>
</evidence>
<keyword evidence="4" id="KW-0479">Metal-binding</keyword>
<evidence type="ECO:0000256" key="5">
    <source>
        <dbReference type="ARBA" id="ARBA00022741"/>
    </source>
</evidence>
<keyword evidence="6" id="KW-0862">Zinc</keyword>
<keyword evidence="7" id="KW-0067">ATP-binding</keyword>
<dbReference type="Pfam" id="PF01406">
    <property type="entry name" value="tRNA-synt_1e"/>
    <property type="match status" value="1"/>
</dbReference>
<dbReference type="Gene3D" id="3.40.50.620">
    <property type="entry name" value="HUPs"/>
    <property type="match status" value="1"/>
</dbReference>
<organism evidence="9 10">
    <name type="scientific">Mycoplasma parvum str. Indiana</name>
    <dbReference type="NCBI Taxonomy" id="1403316"/>
    <lineage>
        <taxon>Bacteria</taxon>
        <taxon>Bacillati</taxon>
        <taxon>Mycoplasmatota</taxon>
        <taxon>Mollicutes</taxon>
        <taxon>Mycoplasmataceae</taxon>
        <taxon>Mycoplasma</taxon>
    </lineage>
</organism>